<name>A0A819WRW7_9BILA</name>
<organism evidence="1 2">
    <name type="scientific">Adineta steineri</name>
    <dbReference type="NCBI Taxonomy" id="433720"/>
    <lineage>
        <taxon>Eukaryota</taxon>
        <taxon>Metazoa</taxon>
        <taxon>Spiralia</taxon>
        <taxon>Gnathifera</taxon>
        <taxon>Rotifera</taxon>
        <taxon>Eurotatoria</taxon>
        <taxon>Bdelloidea</taxon>
        <taxon>Adinetida</taxon>
        <taxon>Adinetidae</taxon>
        <taxon>Adineta</taxon>
    </lineage>
</organism>
<proteinExistence type="predicted"/>
<dbReference type="AlphaFoldDB" id="A0A819WRW7"/>
<evidence type="ECO:0000313" key="1">
    <source>
        <dbReference type="EMBL" id="CAF4129346.1"/>
    </source>
</evidence>
<reference evidence="1" key="1">
    <citation type="submission" date="2021-02" db="EMBL/GenBank/DDBJ databases">
        <authorList>
            <person name="Nowell W R."/>
        </authorList>
    </citation>
    <scope>NUCLEOTIDE SEQUENCE</scope>
</reference>
<gene>
    <name evidence="1" type="ORF">OXD698_LOCUS36928</name>
</gene>
<dbReference type="EMBL" id="CAJOAZ010006283">
    <property type="protein sequence ID" value="CAF4129346.1"/>
    <property type="molecule type" value="Genomic_DNA"/>
</dbReference>
<dbReference type="Proteomes" id="UP000663844">
    <property type="component" value="Unassembled WGS sequence"/>
</dbReference>
<protein>
    <submittedName>
        <fullName evidence="1">Uncharacterized protein</fullName>
    </submittedName>
</protein>
<sequence length="98" mass="10847">IAALSETCVYDSGIKLVNDYTVIYSGLSSDNKPRNAHVVAICLDQTAIKVWKESGSEWQAISERIFKIRIKCSQFNITIIAVYSPVTPTSTQMADDSM</sequence>
<evidence type="ECO:0000313" key="2">
    <source>
        <dbReference type="Proteomes" id="UP000663844"/>
    </source>
</evidence>
<feature type="non-terminal residue" evidence="1">
    <location>
        <position position="1"/>
    </location>
</feature>
<comment type="caution">
    <text evidence="1">The sequence shown here is derived from an EMBL/GenBank/DDBJ whole genome shotgun (WGS) entry which is preliminary data.</text>
</comment>
<accession>A0A819WRW7</accession>